<dbReference type="AlphaFoldDB" id="A0A248VNV5"/>
<evidence type="ECO:0000256" key="1">
    <source>
        <dbReference type="ARBA" id="ARBA00009092"/>
    </source>
</evidence>
<proteinExistence type="inferred from homology"/>
<evidence type="ECO:0000313" key="9">
    <source>
        <dbReference type="Proteomes" id="UP000215158"/>
    </source>
</evidence>
<dbReference type="Pfam" id="PF01375">
    <property type="entry name" value="Enterotoxin_a"/>
    <property type="match status" value="1"/>
</dbReference>
<reference evidence="8 9" key="1">
    <citation type="submission" date="2017-08" db="EMBL/GenBank/DDBJ databases">
        <title>Identification and genetic characteristics of simultaneous BTEX- and naphthalene-degrading Paraburkholderia sp. BN5 isolated from petroleum-contaminated soil.</title>
        <authorList>
            <person name="Lee Y."/>
            <person name="Jeon C.O."/>
        </authorList>
    </citation>
    <scope>NUCLEOTIDE SEQUENCE [LARGE SCALE GENOMIC DNA]</scope>
    <source>
        <strain evidence="8 9">BN5</strain>
    </source>
</reference>
<feature type="region of interest" description="Disordered" evidence="7">
    <location>
        <begin position="126"/>
        <end position="182"/>
    </location>
</feature>
<evidence type="ECO:0000256" key="5">
    <source>
        <dbReference type="ARBA" id="ARBA00023026"/>
    </source>
</evidence>
<dbReference type="KEGG" id="parb:CJU94_20925"/>
<dbReference type="Proteomes" id="UP000215158">
    <property type="component" value="Chromosome 2"/>
</dbReference>
<keyword evidence="5" id="KW-0843">Virulence</keyword>
<keyword evidence="6" id="KW-1015">Disulfide bond</keyword>
<evidence type="ECO:0000256" key="3">
    <source>
        <dbReference type="ARBA" id="ARBA00022729"/>
    </source>
</evidence>
<dbReference type="SUPFAM" id="SSF56399">
    <property type="entry name" value="ADP-ribosylation"/>
    <property type="match status" value="1"/>
</dbReference>
<sequence length="1057" mass="115007">MRFAYGRFAYGDRARNHPVRGARRKRQLRALPCATRVGFLSLLSLQTSARDRRPLAVLSVTSGVVVSEEGEQPMKVSTVNQSPASGFPAGEDLSTAARGCAAPSPRAPSRDDLLRERASEAMRSPGIFGNAHAGVTRTQPGYSRAVKGTSANASKPASGPPPSGRIERSPMPQTPQPPAAPDQVQYNGHAITLRPPVAAPRDIQTTALQANVFNILYRPAINDDPQTLPGACREALCAGAVLHVERLAAGGGSTLLSAAAGVRDQLRSGGQARDAAMSEIERAHQQFLRFSQPVELPNRIRHYGSGNEATRNGFSADALIDDLRRNFGSPFMVRTSAGDIQQRPNDFANLNLYYQLRPDRYGRTYVPGGIDGHVVGIQRLMRDPDYRNDRYQVTESNSGTFEYANFDQMAYALTDFYNNGYREVATGIVAFSTSYYFPAQAHGSAQNPHDIGGYALEDLPLDLSAGAQPPGQQPTQQEPLDLSVPRMPYVSLTPPRVDLPPPPEPHSSRYRGGDPYSDLKRSTDGEPLDPIVLYRPSQVTPDQMKKQGGFSAEGTRLQNVNLSTHNGDVAFGRGVTDGAGYLGAFRKLDTAAHSLQFAGGAKGYIYDVAPTPNMIDVGATLGERTHKPEDGEVAALGRIDNTQIRGWRSVADGKVGDFVANPDYRWDVYDQTHIAGAQPQLSGFAPDDPAWGDANRRPFVEARPAAGRTVYATHEDPNLATARFYAHAKEKIRSLERGESYLGPVSIRAKDDWFDGAFGTLAAGAIFRSDGSTSFTGPDDSYVGVTSPKRAKPDFGNLELAPDGRLQFTGDMLRGNVVRVGSNGRLYVDRRPVDANDQNGVFRYDNQSRLVHVPDGKWLTYGSDGHAYLTDDATPSPFEALKTKWGMVDPAGRHVTPPLSPSAFKDTDAGGASTLYRFERDPDSALPPEATYFVTDVPILSRYDTLGSWLDGVNDQSSSAPGSLAKWLSDRNAAWLFPEGYYVFAPAPDRLEVRNLEGASKATLKLKSPGGPFVRTDAQPIHPDYRIPQSIWKRLEDYTQTRQRLSELTAPTRRAGG</sequence>
<dbReference type="InterPro" id="IPR001144">
    <property type="entry name" value="Enterotoxin_A"/>
</dbReference>
<protein>
    <recommendedName>
        <fullName evidence="10">Heat-labile enterotoxin alpha chain</fullName>
    </recommendedName>
</protein>
<dbReference type="EMBL" id="CP022990">
    <property type="protein sequence ID" value="ASW00717.1"/>
    <property type="molecule type" value="Genomic_DNA"/>
</dbReference>
<evidence type="ECO:0008006" key="10">
    <source>
        <dbReference type="Google" id="ProtNLM"/>
    </source>
</evidence>
<dbReference type="GO" id="GO:0005615">
    <property type="term" value="C:extracellular space"/>
    <property type="evidence" value="ECO:0007669"/>
    <property type="project" value="InterPro"/>
</dbReference>
<evidence type="ECO:0000256" key="4">
    <source>
        <dbReference type="ARBA" id="ARBA00022861"/>
    </source>
</evidence>
<name>A0A248VNV5_9BURK</name>
<organism evidence="8 9">
    <name type="scientific">Paraburkholderia aromaticivorans</name>
    <dbReference type="NCBI Taxonomy" id="2026199"/>
    <lineage>
        <taxon>Bacteria</taxon>
        <taxon>Pseudomonadati</taxon>
        <taxon>Pseudomonadota</taxon>
        <taxon>Betaproteobacteria</taxon>
        <taxon>Burkholderiales</taxon>
        <taxon>Burkholderiaceae</taxon>
        <taxon>Paraburkholderia</taxon>
    </lineage>
</organism>
<dbReference type="Gene3D" id="3.90.210.10">
    <property type="entry name" value="Heat-Labile Enterotoxin, subunit A"/>
    <property type="match status" value="1"/>
</dbReference>
<evidence type="ECO:0000313" key="8">
    <source>
        <dbReference type="EMBL" id="ASW00717.1"/>
    </source>
</evidence>
<gene>
    <name evidence="8" type="ORF">CJU94_20925</name>
</gene>
<evidence type="ECO:0000256" key="2">
    <source>
        <dbReference type="ARBA" id="ARBA00022656"/>
    </source>
</evidence>
<comment type="similarity">
    <text evidence="1">Belongs to the enterotoxin A family.</text>
</comment>
<dbReference type="GO" id="GO:0090729">
    <property type="term" value="F:toxin activity"/>
    <property type="evidence" value="ECO:0007669"/>
    <property type="project" value="UniProtKB-KW"/>
</dbReference>
<keyword evidence="4" id="KW-0260">Enterotoxin</keyword>
<accession>A0A248VNV5</accession>
<keyword evidence="9" id="KW-1185">Reference proteome</keyword>
<evidence type="ECO:0000256" key="6">
    <source>
        <dbReference type="ARBA" id="ARBA00023157"/>
    </source>
</evidence>
<feature type="compositionally biased region" description="Low complexity" evidence="7">
    <location>
        <begin position="468"/>
        <end position="479"/>
    </location>
</feature>
<evidence type="ECO:0000256" key="7">
    <source>
        <dbReference type="SAM" id="MobiDB-lite"/>
    </source>
</evidence>
<feature type="region of interest" description="Disordered" evidence="7">
    <location>
        <begin position="461"/>
        <end position="530"/>
    </location>
</feature>
<keyword evidence="2" id="KW-0800">Toxin</keyword>
<keyword evidence="3" id="KW-0732">Signal</keyword>